<feature type="transmembrane region" description="Helical" evidence="6">
    <location>
        <begin position="70"/>
        <end position="91"/>
    </location>
</feature>
<evidence type="ECO:0000256" key="3">
    <source>
        <dbReference type="ARBA" id="ARBA00022692"/>
    </source>
</evidence>
<dbReference type="InterPro" id="IPR020846">
    <property type="entry name" value="MFS_dom"/>
</dbReference>
<feature type="domain" description="Major facilitator superfamily (MFS) profile" evidence="7">
    <location>
        <begin position="35"/>
        <end position="477"/>
    </location>
</feature>
<dbReference type="CDD" id="cd06174">
    <property type="entry name" value="MFS"/>
    <property type="match status" value="1"/>
</dbReference>
<dbReference type="InterPro" id="IPR036259">
    <property type="entry name" value="MFS_trans_sf"/>
</dbReference>
<gene>
    <name evidence="8" type="ORF">GCM10020369_02790</name>
</gene>
<feature type="transmembrane region" description="Helical" evidence="6">
    <location>
        <begin position="161"/>
        <end position="181"/>
    </location>
</feature>
<sequence>MTDSALDLAPGRPPLTRLWRRSLDRYPATGPRLGYLAIVVMATVALHYALYVHGAVATRVIAEYDLTLRYFVTVAVAGNAAGALAAGVAWAAGLADRWGRANVIVGSLLVTALIILFGLPHVPGRTGYLVLFSALSFVEGVALVATAALTRDFSPRLGRATAMGCWALGPALGSLLVTTVASRTVPTHPDWRFQFTICGLVGLGVFVVALLGLRELSPRLRNQMMSTLRERALLEARAASTHPSRPTDDHRRRTLRRDIVGPALGISAFLVFSYFAAGLFVAYFATRFGYSEARANALATWYWVATALALVVAGVASDAFRVRKPFLILGGLISAGGVAVFALRTTEPETGYYTFAVLLVGIGVGGGIVLSVWMAAFTETVERRDPAATATGLAVWVGALRGVVAVSLVGLIVAVPSANALVDRGPRLQEIAARYPAEFATAAELSPPTADALARYPDAAVVETIAVAELTGLPVTTVGPVLMTQRRYAQELETYLAAVPRGPGRYWLSGPNDPNPWATFLWYVAGLLDVDTMTAQHRLNALDAVYDANFGGVAEYGEQVTKAVARLAALSAIPADDLAYLREHGPDVAQALRAAPHEWQRWWWIVFAGQLVFLPSVFLLAGRWNPARAMREAERHEQAVVRELAALRTTGG</sequence>
<comment type="caution">
    <text evidence="8">The sequence shown here is derived from an EMBL/GenBank/DDBJ whole genome shotgun (WGS) entry which is preliminary data.</text>
</comment>
<evidence type="ECO:0000313" key="8">
    <source>
        <dbReference type="EMBL" id="GAA3382139.1"/>
    </source>
</evidence>
<protein>
    <recommendedName>
        <fullName evidence="7">Major facilitator superfamily (MFS) profile domain-containing protein</fullName>
    </recommendedName>
</protein>
<dbReference type="PROSITE" id="PS50850">
    <property type="entry name" value="MFS"/>
    <property type="match status" value="1"/>
</dbReference>
<keyword evidence="4 6" id="KW-1133">Transmembrane helix</keyword>
<feature type="transmembrane region" description="Helical" evidence="6">
    <location>
        <begin position="352"/>
        <end position="376"/>
    </location>
</feature>
<comment type="subcellular location">
    <subcellularLocation>
        <location evidence="1">Cell membrane</location>
        <topology evidence="1">Multi-pass membrane protein</topology>
    </subcellularLocation>
</comment>
<dbReference type="PANTHER" id="PTHR43791">
    <property type="entry name" value="PERMEASE-RELATED"/>
    <property type="match status" value="1"/>
</dbReference>
<evidence type="ECO:0000256" key="1">
    <source>
        <dbReference type="ARBA" id="ARBA00004651"/>
    </source>
</evidence>
<dbReference type="Gene3D" id="1.20.1250.20">
    <property type="entry name" value="MFS general substrate transporter like domains"/>
    <property type="match status" value="2"/>
</dbReference>
<feature type="transmembrane region" description="Helical" evidence="6">
    <location>
        <begin position="128"/>
        <end position="149"/>
    </location>
</feature>
<proteinExistence type="predicted"/>
<evidence type="ECO:0000256" key="5">
    <source>
        <dbReference type="ARBA" id="ARBA00023136"/>
    </source>
</evidence>
<organism evidence="8 9">
    <name type="scientific">Cryptosporangium minutisporangium</name>
    <dbReference type="NCBI Taxonomy" id="113569"/>
    <lineage>
        <taxon>Bacteria</taxon>
        <taxon>Bacillati</taxon>
        <taxon>Actinomycetota</taxon>
        <taxon>Actinomycetes</taxon>
        <taxon>Cryptosporangiales</taxon>
        <taxon>Cryptosporangiaceae</taxon>
        <taxon>Cryptosporangium</taxon>
    </lineage>
</organism>
<dbReference type="RefSeq" id="WP_345726065.1">
    <property type="nucleotide sequence ID" value="NZ_BAAAYN010000002.1"/>
</dbReference>
<feature type="transmembrane region" description="Helical" evidence="6">
    <location>
        <begin position="602"/>
        <end position="621"/>
    </location>
</feature>
<feature type="transmembrane region" description="Helical" evidence="6">
    <location>
        <begin position="326"/>
        <end position="346"/>
    </location>
</feature>
<feature type="transmembrane region" description="Helical" evidence="6">
    <location>
        <begin position="33"/>
        <end position="50"/>
    </location>
</feature>
<dbReference type="InterPro" id="IPR011701">
    <property type="entry name" value="MFS"/>
</dbReference>
<feature type="transmembrane region" description="Helical" evidence="6">
    <location>
        <begin position="300"/>
        <end position="319"/>
    </location>
</feature>
<evidence type="ECO:0000256" key="4">
    <source>
        <dbReference type="ARBA" id="ARBA00022989"/>
    </source>
</evidence>
<feature type="transmembrane region" description="Helical" evidence="6">
    <location>
        <begin position="193"/>
        <end position="213"/>
    </location>
</feature>
<name>A0ABP6SQ91_9ACTN</name>
<accession>A0ABP6SQ91</accession>
<keyword evidence="2" id="KW-0813">Transport</keyword>
<dbReference type="Proteomes" id="UP001501676">
    <property type="component" value="Unassembled WGS sequence"/>
</dbReference>
<feature type="transmembrane region" description="Helical" evidence="6">
    <location>
        <begin position="259"/>
        <end position="285"/>
    </location>
</feature>
<feature type="transmembrane region" description="Helical" evidence="6">
    <location>
        <begin position="103"/>
        <end position="122"/>
    </location>
</feature>
<evidence type="ECO:0000256" key="6">
    <source>
        <dbReference type="SAM" id="Phobius"/>
    </source>
</evidence>
<dbReference type="SUPFAM" id="SSF103473">
    <property type="entry name" value="MFS general substrate transporter"/>
    <property type="match status" value="1"/>
</dbReference>
<keyword evidence="5 6" id="KW-0472">Membrane</keyword>
<keyword evidence="9" id="KW-1185">Reference proteome</keyword>
<dbReference type="Pfam" id="PF07690">
    <property type="entry name" value="MFS_1"/>
    <property type="match status" value="2"/>
</dbReference>
<evidence type="ECO:0000259" key="7">
    <source>
        <dbReference type="PROSITE" id="PS50850"/>
    </source>
</evidence>
<feature type="transmembrane region" description="Helical" evidence="6">
    <location>
        <begin position="388"/>
        <end position="415"/>
    </location>
</feature>
<keyword evidence="3 6" id="KW-0812">Transmembrane</keyword>
<dbReference type="PANTHER" id="PTHR43791:SF36">
    <property type="entry name" value="TRANSPORTER, PUTATIVE (AFU_ORTHOLOGUE AFUA_6G08340)-RELATED"/>
    <property type="match status" value="1"/>
</dbReference>
<dbReference type="EMBL" id="BAAAYN010000002">
    <property type="protein sequence ID" value="GAA3382139.1"/>
    <property type="molecule type" value="Genomic_DNA"/>
</dbReference>
<evidence type="ECO:0000256" key="2">
    <source>
        <dbReference type="ARBA" id="ARBA00022448"/>
    </source>
</evidence>
<reference evidence="9" key="1">
    <citation type="journal article" date="2019" name="Int. J. Syst. Evol. Microbiol.">
        <title>The Global Catalogue of Microorganisms (GCM) 10K type strain sequencing project: providing services to taxonomists for standard genome sequencing and annotation.</title>
        <authorList>
            <consortium name="The Broad Institute Genomics Platform"/>
            <consortium name="The Broad Institute Genome Sequencing Center for Infectious Disease"/>
            <person name="Wu L."/>
            <person name="Ma J."/>
        </authorList>
    </citation>
    <scope>NUCLEOTIDE SEQUENCE [LARGE SCALE GENOMIC DNA]</scope>
    <source>
        <strain evidence="9">JCM 9458</strain>
    </source>
</reference>
<evidence type="ECO:0000313" key="9">
    <source>
        <dbReference type="Proteomes" id="UP001501676"/>
    </source>
</evidence>